<protein>
    <submittedName>
        <fullName evidence="1">Uncharacterized protein</fullName>
    </submittedName>
</protein>
<evidence type="ECO:0000313" key="1">
    <source>
        <dbReference type="EMBL" id="KIL60289.1"/>
    </source>
</evidence>
<evidence type="ECO:0000313" key="2">
    <source>
        <dbReference type="Proteomes" id="UP000054549"/>
    </source>
</evidence>
<proteinExistence type="predicted"/>
<reference evidence="1 2" key="1">
    <citation type="submission" date="2014-04" db="EMBL/GenBank/DDBJ databases">
        <title>Evolutionary Origins and Diversification of the Mycorrhizal Mutualists.</title>
        <authorList>
            <consortium name="DOE Joint Genome Institute"/>
            <consortium name="Mycorrhizal Genomics Consortium"/>
            <person name="Kohler A."/>
            <person name="Kuo A."/>
            <person name="Nagy L.G."/>
            <person name="Floudas D."/>
            <person name="Copeland A."/>
            <person name="Barry K.W."/>
            <person name="Cichocki N."/>
            <person name="Veneault-Fourrey C."/>
            <person name="LaButti K."/>
            <person name="Lindquist E.A."/>
            <person name="Lipzen A."/>
            <person name="Lundell T."/>
            <person name="Morin E."/>
            <person name="Murat C."/>
            <person name="Riley R."/>
            <person name="Ohm R."/>
            <person name="Sun H."/>
            <person name="Tunlid A."/>
            <person name="Henrissat B."/>
            <person name="Grigoriev I.V."/>
            <person name="Hibbett D.S."/>
            <person name="Martin F."/>
        </authorList>
    </citation>
    <scope>NUCLEOTIDE SEQUENCE [LARGE SCALE GENOMIC DNA]</scope>
    <source>
        <strain evidence="1 2">Koide BX008</strain>
    </source>
</reference>
<dbReference type="InParanoid" id="A0A0C2T1F7"/>
<organism evidence="1 2">
    <name type="scientific">Amanita muscaria (strain Koide BX008)</name>
    <dbReference type="NCBI Taxonomy" id="946122"/>
    <lineage>
        <taxon>Eukaryota</taxon>
        <taxon>Fungi</taxon>
        <taxon>Dikarya</taxon>
        <taxon>Basidiomycota</taxon>
        <taxon>Agaricomycotina</taxon>
        <taxon>Agaricomycetes</taxon>
        <taxon>Agaricomycetidae</taxon>
        <taxon>Agaricales</taxon>
        <taxon>Pluteineae</taxon>
        <taxon>Amanitaceae</taxon>
        <taxon>Amanita</taxon>
    </lineage>
</organism>
<name>A0A0C2T1F7_AMAMK</name>
<accession>A0A0C2T1F7</accession>
<dbReference type="EMBL" id="KN818301">
    <property type="protein sequence ID" value="KIL60289.1"/>
    <property type="molecule type" value="Genomic_DNA"/>
</dbReference>
<gene>
    <name evidence="1" type="ORF">M378DRAFT_950205</name>
</gene>
<dbReference type="Proteomes" id="UP000054549">
    <property type="component" value="Unassembled WGS sequence"/>
</dbReference>
<dbReference type="AlphaFoldDB" id="A0A0C2T1F7"/>
<dbReference type="HOGENOM" id="CLU_2249429_0_0_1"/>
<keyword evidence="2" id="KW-1185">Reference proteome</keyword>
<sequence>MPCSADMNYGTLSVLCFILSQESGAVCLSAGILYYIKLCHDPPSFLLPLPKHRESRAVQILCRRAAARIPGSDVRCFCHTDVCRIVAVKEPLHRRAPWGKKGIF</sequence>